<dbReference type="PROSITE" id="PS51371">
    <property type="entry name" value="CBS"/>
    <property type="match status" value="2"/>
</dbReference>
<evidence type="ECO:0000313" key="10">
    <source>
        <dbReference type="EMBL" id="SUZ51011.1"/>
    </source>
</evidence>
<dbReference type="Gene3D" id="1.10.357.20">
    <property type="entry name" value="SLC41 divalent cation transporters, integral membrane domain"/>
    <property type="match status" value="1"/>
</dbReference>
<dbReference type="InterPro" id="IPR046342">
    <property type="entry name" value="CBS_dom_sf"/>
</dbReference>
<name>A0A381N8S7_9ZZZZ</name>
<comment type="similarity">
    <text evidence="2">Belongs to the SLC41A transporter family.</text>
</comment>
<proteinExistence type="inferred from homology"/>
<dbReference type="Gene3D" id="1.25.60.10">
    <property type="entry name" value="MgtE N-terminal domain-like"/>
    <property type="match status" value="1"/>
</dbReference>
<evidence type="ECO:0000256" key="1">
    <source>
        <dbReference type="ARBA" id="ARBA00004141"/>
    </source>
</evidence>
<feature type="transmembrane region" description="Helical" evidence="8">
    <location>
        <begin position="435"/>
        <end position="459"/>
    </location>
</feature>
<dbReference type="AlphaFoldDB" id="A0A381N8S7"/>
<dbReference type="PANTHER" id="PTHR43773">
    <property type="entry name" value="MAGNESIUM TRANSPORTER MGTE"/>
    <property type="match status" value="1"/>
</dbReference>
<evidence type="ECO:0000256" key="2">
    <source>
        <dbReference type="ARBA" id="ARBA00009749"/>
    </source>
</evidence>
<keyword evidence="7 8" id="KW-0472">Membrane</keyword>
<dbReference type="SMART" id="SM00116">
    <property type="entry name" value="CBS"/>
    <property type="match status" value="2"/>
</dbReference>
<dbReference type="SUPFAM" id="SSF54631">
    <property type="entry name" value="CBS-domain pair"/>
    <property type="match status" value="1"/>
</dbReference>
<evidence type="ECO:0000256" key="3">
    <source>
        <dbReference type="ARBA" id="ARBA00022448"/>
    </source>
</evidence>
<keyword evidence="3" id="KW-0813">Transport</keyword>
<organism evidence="10">
    <name type="scientific">marine metagenome</name>
    <dbReference type="NCBI Taxonomy" id="408172"/>
    <lineage>
        <taxon>unclassified sequences</taxon>
        <taxon>metagenomes</taxon>
        <taxon>ecological metagenomes</taxon>
    </lineage>
</organism>
<dbReference type="InterPro" id="IPR036739">
    <property type="entry name" value="SLC41_membr_dom_sf"/>
</dbReference>
<dbReference type="SUPFAM" id="SSF161093">
    <property type="entry name" value="MgtE membrane domain-like"/>
    <property type="match status" value="1"/>
</dbReference>
<feature type="non-terminal residue" evidence="10">
    <location>
        <position position="1"/>
    </location>
</feature>
<dbReference type="PANTHER" id="PTHR43773:SF1">
    <property type="entry name" value="MAGNESIUM TRANSPORTER MGTE"/>
    <property type="match status" value="1"/>
</dbReference>
<feature type="transmembrane region" description="Helical" evidence="8">
    <location>
        <begin position="322"/>
        <end position="347"/>
    </location>
</feature>
<feature type="transmembrane region" description="Helical" evidence="8">
    <location>
        <begin position="368"/>
        <end position="388"/>
    </location>
</feature>
<feature type="transmembrane region" description="Helical" evidence="8">
    <location>
        <begin position="400"/>
        <end position="423"/>
    </location>
</feature>
<protein>
    <recommendedName>
        <fullName evidence="9">CBS domain-containing protein</fullName>
    </recommendedName>
</protein>
<keyword evidence="5" id="KW-0460">Magnesium</keyword>
<feature type="domain" description="CBS" evidence="9">
    <location>
        <begin position="135"/>
        <end position="199"/>
    </location>
</feature>
<evidence type="ECO:0000259" key="9">
    <source>
        <dbReference type="PROSITE" id="PS51371"/>
    </source>
</evidence>
<reference evidence="10" key="1">
    <citation type="submission" date="2018-05" db="EMBL/GenBank/DDBJ databases">
        <authorList>
            <person name="Lanie J.A."/>
            <person name="Ng W.-L."/>
            <person name="Kazmierczak K.M."/>
            <person name="Andrzejewski T.M."/>
            <person name="Davidsen T.M."/>
            <person name="Wayne K.J."/>
            <person name="Tettelin H."/>
            <person name="Glass J.I."/>
            <person name="Rusch D."/>
            <person name="Podicherti R."/>
            <person name="Tsui H.-C.T."/>
            <person name="Winkler M.E."/>
        </authorList>
    </citation>
    <scope>NUCLEOTIDE SEQUENCE</scope>
</reference>
<dbReference type="SUPFAM" id="SSF158791">
    <property type="entry name" value="MgtE N-terminal domain-like"/>
    <property type="match status" value="1"/>
</dbReference>
<sequence length="460" mass="49230">VLVDPLRRLLRRGATGNTANMLRKLHAADVARLLDFLSDDQKDTVFTLMLDKAPGRAADLICELDAPVAVRFLADLSDAQVASVIAELDPDDAAEIIPAMPEEQAERVLDLMKDSASEPVEGLLSYEEETAGRIMSPEVFALEEHVSAANAIAALRTSRSEDLEMVFYLYIVDDRGHLVGVCSLRELLLADPAVKLGEIMNTRLTSVNTGTDQEEVARLVARYDLLALPVADDENKLVGIITVDDVIDIIREEETEDMLLMAGVGEGDEEEVLRAPIWRNALQRFPWLLAAFVGGIIAWQIYERFAVKLDTNSDDSGVSLIIILAGFIPIIAGMGGNSGTQSATIVVRGLATGRIHGGHDFRVVARELGVATIMGITFGGLLAVVARMGSYEIPPLMSAVLGLAIAASMTMAAVVGAAVPMLIRRIGFDPAIATGPVITTAIDVVGVATYFLIATMLLAG</sequence>
<feature type="domain" description="CBS" evidence="9">
    <location>
        <begin position="200"/>
        <end position="256"/>
    </location>
</feature>
<dbReference type="InterPro" id="IPR038076">
    <property type="entry name" value="MgtE_N_sf"/>
</dbReference>
<keyword evidence="4 8" id="KW-0812">Transmembrane</keyword>
<comment type="subcellular location">
    <subcellularLocation>
        <location evidence="1">Membrane</location>
        <topology evidence="1">Multi-pass membrane protein</topology>
    </subcellularLocation>
</comment>
<dbReference type="InterPro" id="IPR006669">
    <property type="entry name" value="MgtE_transporter"/>
</dbReference>
<dbReference type="CDD" id="cd04606">
    <property type="entry name" value="CBS_pair_Mg_transporter"/>
    <property type="match status" value="1"/>
</dbReference>
<dbReference type="Pfam" id="PF00571">
    <property type="entry name" value="CBS"/>
    <property type="match status" value="2"/>
</dbReference>
<dbReference type="InterPro" id="IPR006668">
    <property type="entry name" value="Mg_transptr_MgtE_intracell_dom"/>
</dbReference>
<dbReference type="InterPro" id="IPR006667">
    <property type="entry name" value="SLC41_membr_dom"/>
</dbReference>
<dbReference type="Pfam" id="PF01769">
    <property type="entry name" value="MgtE"/>
    <property type="match status" value="1"/>
</dbReference>
<dbReference type="EMBL" id="UINC01000200">
    <property type="protein sequence ID" value="SUZ51011.1"/>
    <property type="molecule type" value="Genomic_DNA"/>
</dbReference>
<evidence type="ECO:0000256" key="5">
    <source>
        <dbReference type="ARBA" id="ARBA00022842"/>
    </source>
</evidence>
<dbReference type="GO" id="GO:0016020">
    <property type="term" value="C:membrane"/>
    <property type="evidence" value="ECO:0007669"/>
    <property type="project" value="UniProtKB-SubCell"/>
</dbReference>
<dbReference type="SMART" id="SM00924">
    <property type="entry name" value="MgtE_N"/>
    <property type="match status" value="1"/>
</dbReference>
<dbReference type="NCBIfam" id="TIGR00400">
    <property type="entry name" value="mgtE"/>
    <property type="match status" value="1"/>
</dbReference>
<evidence type="ECO:0000256" key="8">
    <source>
        <dbReference type="SAM" id="Phobius"/>
    </source>
</evidence>
<evidence type="ECO:0000256" key="4">
    <source>
        <dbReference type="ARBA" id="ARBA00022692"/>
    </source>
</evidence>
<evidence type="ECO:0000256" key="7">
    <source>
        <dbReference type="ARBA" id="ARBA00023136"/>
    </source>
</evidence>
<dbReference type="InterPro" id="IPR000644">
    <property type="entry name" value="CBS_dom"/>
</dbReference>
<dbReference type="GO" id="GO:0015095">
    <property type="term" value="F:magnesium ion transmembrane transporter activity"/>
    <property type="evidence" value="ECO:0007669"/>
    <property type="project" value="InterPro"/>
</dbReference>
<dbReference type="Gene3D" id="3.10.580.10">
    <property type="entry name" value="CBS-domain"/>
    <property type="match status" value="1"/>
</dbReference>
<dbReference type="Pfam" id="PF03448">
    <property type="entry name" value="MgtE_N"/>
    <property type="match status" value="1"/>
</dbReference>
<accession>A0A381N8S7</accession>
<evidence type="ECO:0000256" key="6">
    <source>
        <dbReference type="ARBA" id="ARBA00022989"/>
    </source>
</evidence>
<keyword evidence="6 8" id="KW-1133">Transmembrane helix</keyword>
<feature type="transmembrane region" description="Helical" evidence="8">
    <location>
        <begin position="285"/>
        <end position="302"/>
    </location>
</feature>
<gene>
    <name evidence="10" type="ORF">METZ01_LOCUS3865</name>
</gene>